<dbReference type="PANTHER" id="PTHR43300">
    <property type="entry name" value="ACETYLTRANSFERASE"/>
    <property type="match status" value="1"/>
</dbReference>
<dbReference type="Pfam" id="PF00132">
    <property type="entry name" value="Hexapep"/>
    <property type="match status" value="1"/>
</dbReference>
<dbReference type="InterPro" id="IPR001451">
    <property type="entry name" value="Hexapep"/>
</dbReference>
<dbReference type="SUPFAM" id="SSF51161">
    <property type="entry name" value="Trimeric LpxA-like enzymes"/>
    <property type="match status" value="1"/>
</dbReference>
<dbReference type="InterPro" id="IPR011004">
    <property type="entry name" value="Trimer_LpxA-like_sf"/>
</dbReference>
<accession>A0A2I9CY22</accession>
<sequence length="194" mass="21412">MDFRSRVIDSELEGHNKIYGNALIRNSTLGRGTYVAFGTHINESRVGRFCSIGQHCRVGGLGRHPTDLFTAHPAFYSTAGQAGFSFVQDDLYDEYVPTVLGNNCWLGYGVVILDGVTVGDNVIVAAGSVVTKDVPSNCIVGGVPARLIRDRESAVGPEGWWNLPFPELERLVRQSADRDFQRYTQQFTRAVENE</sequence>
<dbReference type="EMBL" id="BFAG01000012">
    <property type="protein sequence ID" value="GBF07024.1"/>
    <property type="molecule type" value="Genomic_DNA"/>
</dbReference>
<protein>
    <submittedName>
        <fullName evidence="3">Putative chloramphenicol acetyltransferase</fullName>
    </submittedName>
</protein>
<dbReference type="Gene3D" id="2.160.10.10">
    <property type="entry name" value="Hexapeptide repeat proteins"/>
    <property type="match status" value="1"/>
</dbReference>
<dbReference type="InterPro" id="IPR050179">
    <property type="entry name" value="Trans_hexapeptide_repeat"/>
</dbReference>
<dbReference type="PANTHER" id="PTHR43300:SF11">
    <property type="entry name" value="ACETYLTRANSFERASE RV3034C-RELATED"/>
    <property type="match status" value="1"/>
</dbReference>
<dbReference type="GO" id="GO:0016740">
    <property type="term" value="F:transferase activity"/>
    <property type="evidence" value="ECO:0007669"/>
    <property type="project" value="UniProtKB-KW"/>
</dbReference>
<dbReference type="AlphaFoldDB" id="A0A2I9CY22"/>
<organism evidence="3 4">
    <name type="scientific">Deinococcus aerius</name>
    <dbReference type="NCBI Taxonomy" id="200253"/>
    <lineage>
        <taxon>Bacteria</taxon>
        <taxon>Thermotogati</taxon>
        <taxon>Deinococcota</taxon>
        <taxon>Deinococci</taxon>
        <taxon>Deinococcales</taxon>
        <taxon>Deinococcaceae</taxon>
        <taxon>Deinococcus</taxon>
    </lineage>
</organism>
<reference evidence="4" key="1">
    <citation type="submission" date="2018-01" db="EMBL/GenBank/DDBJ databases">
        <title>Draft Genome Sequence of the Radioresistant Bacterium Deinococcus aerius TR0125, Isolated from the Higher Atmosphere above Japan.</title>
        <authorList>
            <person name="Satoh K."/>
            <person name="Arai H."/>
            <person name="Sanzen T."/>
            <person name="Kawaguchi Y."/>
            <person name="Hayashi H."/>
            <person name="Yokobori S."/>
            <person name="Yamagishi A."/>
            <person name="Oono Y."/>
            <person name="Narumi I."/>
        </authorList>
    </citation>
    <scope>NUCLEOTIDE SEQUENCE [LARGE SCALE GENOMIC DNA]</scope>
    <source>
        <strain evidence="4">TR0125</strain>
    </source>
</reference>
<dbReference type="PROSITE" id="PS00101">
    <property type="entry name" value="HEXAPEP_TRANSFERASES"/>
    <property type="match status" value="1"/>
</dbReference>
<evidence type="ECO:0000313" key="4">
    <source>
        <dbReference type="Proteomes" id="UP000236569"/>
    </source>
</evidence>
<dbReference type="RefSeq" id="WP_235610423.1">
    <property type="nucleotide sequence ID" value="NZ_BFAG01000012.1"/>
</dbReference>
<name>A0A2I9CY22_9DEIO</name>
<evidence type="ECO:0000313" key="3">
    <source>
        <dbReference type="EMBL" id="GBF07024.1"/>
    </source>
</evidence>
<comment type="caution">
    <text evidence="3">The sequence shown here is derived from an EMBL/GenBank/DDBJ whole genome shotgun (WGS) entry which is preliminary data.</text>
</comment>
<keyword evidence="4" id="KW-1185">Reference proteome</keyword>
<proteinExistence type="predicted"/>
<keyword evidence="1 3" id="KW-0808">Transferase</keyword>
<dbReference type="Proteomes" id="UP000236569">
    <property type="component" value="Unassembled WGS sequence"/>
</dbReference>
<evidence type="ECO:0000256" key="1">
    <source>
        <dbReference type="ARBA" id="ARBA00022679"/>
    </source>
</evidence>
<keyword evidence="2" id="KW-0677">Repeat</keyword>
<dbReference type="InterPro" id="IPR018357">
    <property type="entry name" value="Hexapep_transf_CS"/>
</dbReference>
<dbReference type="CDD" id="cd03349">
    <property type="entry name" value="LbH_XAT"/>
    <property type="match status" value="1"/>
</dbReference>
<evidence type="ECO:0000256" key="2">
    <source>
        <dbReference type="ARBA" id="ARBA00022737"/>
    </source>
</evidence>
<gene>
    <name evidence="3" type="ORF">DAERI_120017</name>
</gene>